<accession>C7RU46</accession>
<reference evidence="5" key="1">
    <citation type="submission" date="2009-08" db="EMBL/GenBank/DDBJ databases">
        <authorList>
            <consortium name="US DOE Joint Genome Institute"/>
            <person name="Lucas S."/>
            <person name="Copeland A."/>
            <person name="Lapidus A."/>
            <person name="Glavina del Rio T."/>
            <person name="Dalin E."/>
            <person name="Tice H."/>
            <person name="Bruce D."/>
            <person name="Barry K."/>
            <person name="Pitluck S."/>
            <person name="Lowry S."/>
            <person name="Larimer F."/>
            <person name="Land M."/>
            <person name="Hauser L."/>
            <person name="Kyrpides N."/>
            <person name="Ivanova N."/>
            <person name="McMahon K.D."/>
            <person name="Hugenholtz P."/>
        </authorList>
    </citation>
    <scope>NUCLEOTIDE SEQUENCE</scope>
    <source>
        <strain evidence="5">UW-1</strain>
    </source>
</reference>
<dbReference type="SUPFAM" id="SSF52266">
    <property type="entry name" value="SGNH hydrolase"/>
    <property type="match status" value="1"/>
</dbReference>
<keyword evidence="1" id="KW-0378">Hydrolase</keyword>
<dbReference type="OrthoDB" id="5292073at2"/>
<dbReference type="EMBL" id="CP001715">
    <property type="protein sequence ID" value="ACV36210.1"/>
    <property type="molecule type" value="Genomic_DNA"/>
</dbReference>
<feature type="domain" description="Ice-binding protein C-terminal" evidence="4">
    <location>
        <begin position="362"/>
        <end position="384"/>
    </location>
</feature>
<dbReference type="NCBIfam" id="TIGR02595">
    <property type="entry name" value="PEP_CTERM"/>
    <property type="match status" value="1"/>
</dbReference>
<dbReference type="GO" id="GO:0016788">
    <property type="term" value="F:hydrolase activity, acting on ester bonds"/>
    <property type="evidence" value="ECO:0007669"/>
    <property type="project" value="InterPro"/>
</dbReference>
<sequence length="399" mass="41345" precursor="true">MRKFFVGWIAAIALSMPAVALAGFSTMYVFGDSLSDNGNLYNWTGASNPVTGGIPIPVTGLPGVASPLYSAGRFENGKSYSELLWTGLQSTGHMGATGDLTPRGLRPWDDAVPPGIDPNPPGGTNYAVGGARSRYHTFDVAGGLPPVGLPTPGSPGSALFSPFSLRGQYAQFLADTGGKADSKALFVVWSGSNDIGDVLELASVGRLGDATARLTEAIEDIGFVLSGLVASGVDYLLVPNVPDLGLVPETNGNPAASGAATFFSVLYDDALARILDGLSLLNPDVSVHRFDSFGFLREVAGSPGDFGFTDVTNPCLAGLFVAPPPTGPVSVCGNPDEHLFWDTIHPSARAHEFLAERMLAVVPEPATLLLVGIGLAAFGLRSRRSRGESVQAAGIAATR</sequence>
<dbReference type="InterPro" id="IPR051058">
    <property type="entry name" value="GDSL_Est/Lipase"/>
</dbReference>
<evidence type="ECO:0000313" key="5">
    <source>
        <dbReference type="EMBL" id="ACV36210.1"/>
    </source>
</evidence>
<feature type="chain" id="PRO_5002983815" evidence="3">
    <location>
        <begin position="23"/>
        <end position="399"/>
    </location>
</feature>
<dbReference type="Pfam" id="PF07589">
    <property type="entry name" value="PEP-CTERM"/>
    <property type="match status" value="1"/>
</dbReference>
<reference evidence="5" key="2">
    <citation type="submission" date="2009-09" db="EMBL/GenBank/DDBJ databases">
        <title>Complete sequence of chromosome of Candidatus Accumulibacter phosphatis clade IIA str. UW-1.</title>
        <authorList>
            <consortium name="US DOE Joint Genome Institute"/>
            <person name="Martin H.G."/>
            <person name="Ivanova N."/>
            <person name="Kunin V."/>
            <person name="Warnecke F."/>
            <person name="Barry K."/>
            <person name="He S."/>
            <person name="Salamov A."/>
            <person name="Szeto E."/>
            <person name="Dalin E."/>
            <person name="Pangilinan J.L."/>
            <person name="Lapidus A."/>
            <person name="Lowry S."/>
            <person name="Kyrpides N.C."/>
            <person name="McMahon K.D."/>
            <person name="Hugenholtz P."/>
        </authorList>
    </citation>
    <scope>NUCLEOTIDE SEQUENCE [LARGE SCALE GENOMIC DNA]</scope>
    <source>
        <strain evidence="5">UW-1</strain>
    </source>
</reference>
<keyword evidence="3" id="KW-0732">Signal</keyword>
<dbReference type="Gene3D" id="3.40.50.1110">
    <property type="entry name" value="SGNH hydrolase"/>
    <property type="match status" value="1"/>
</dbReference>
<dbReference type="KEGG" id="app:CAP2UW1_2932"/>
<keyword evidence="2" id="KW-0812">Transmembrane</keyword>
<dbReference type="HOGENOM" id="CLU_015101_3_2_4"/>
<dbReference type="Pfam" id="PF00657">
    <property type="entry name" value="Lipase_GDSL"/>
    <property type="match status" value="1"/>
</dbReference>
<dbReference type="InterPro" id="IPR036514">
    <property type="entry name" value="SGNH_hydro_sf"/>
</dbReference>
<organism evidence="5">
    <name type="scientific">Accumulibacter regalis</name>
    <dbReference type="NCBI Taxonomy" id="522306"/>
    <lineage>
        <taxon>Bacteria</taxon>
        <taxon>Pseudomonadati</taxon>
        <taxon>Pseudomonadota</taxon>
        <taxon>Betaproteobacteria</taxon>
        <taxon>Candidatus Accumulibacter</taxon>
    </lineage>
</organism>
<dbReference type="CDD" id="cd01846">
    <property type="entry name" value="fatty_acyltransferase_like"/>
    <property type="match status" value="1"/>
</dbReference>
<evidence type="ECO:0000256" key="3">
    <source>
        <dbReference type="SAM" id="SignalP"/>
    </source>
</evidence>
<dbReference type="InterPro" id="IPR001087">
    <property type="entry name" value="GDSL"/>
</dbReference>
<proteinExistence type="predicted"/>
<dbReference type="eggNOG" id="COG3240">
    <property type="taxonomic scope" value="Bacteria"/>
</dbReference>
<gene>
    <name evidence="5" type="ordered locus">CAP2UW1_2932</name>
</gene>
<feature type="transmembrane region" description="Helical" evidence="2">
    <location>
        <begin position="358"/>
        <end position="380"/>
    </location>
</feature>
<keyword evidence="2" id="KW-0472">Membrane</keyword>
<evidence type="ECO:0000256" key="1">
    <source>
        <dbReference type="ARBA" id="ARBA00022801"/>
    </source>
</evidence>
<feature type="signal peptide" evidence="3">
    <location>
        <begin position="1"/>
        <end position="22"/>
    </location>
</feature>
<name>C7RU46_ACCRE</name>
<dbReference type="AlphaFoldDB" id="C7RU46"/>
<protein>
    <submittedName>
        <fullName evidence="5">Lipolytic protein G-D-S-L family</fullName>
    </submittedName>
</protein>
<keyword evidence="2" id="KW-1133">Transmembrane helix</keyword>
<dbReference type="PANTHER" id="PTHR45648">
    <property type="entry name" value="GDSL LIPASE/ACYLHYDROLASE FAMILY PROTEIN (AFU_ORTHOLOGUE AFUA_4G14700)"/>
    <property type="match status" value="1"/>
</dbReference>
<evidence type="ECO:0000256" key="2">
    <source>
        <dbReference type="SAM" id="Phobius"/>
    </source>
</evidence>
<dbReference type="InterPro" id="IPR013424">
    <property type="entry name" value="Ice-binding_C"/>
</dbReference>
<evidence type="ECO:0000259" key="4">
    <source>
        <dbReference type="Pfam" id="PF07589"/>
    </source>
</evidence>
<dbReference type="PANTHER" id="PTHR45648:SF22">
    <property type="entry name" value="GDSL LIPASE_ACYLHYDROLASE FAMILY PROTEIN (AFU_ORTHOLOGUE AFUA_4G14700)"/>
    <property type="match status" value="1"/>
</dbReference>